<dbReference type="GO" id="GO:0019301">
    <property type="term" value="P:rhamnose catabolic process"/>
    <property type="evidence" value="ECO:0007669"/>
    <property type="project" value="TreeGrafter"/>
</dbReference>
<proteinExistence type="predicted"/>
<dbReference type="RefSeq" id="WP_051183804.1">
    <property type="nucleotide sequence ID" value="NZ_QHHU01000022.1"/>
</dbReference>
<name>A0A428WLR8_AMYBA</name>
<dbReference type="PANTHER" id="PTHR34389:SF2">
    <property type="entry name" value="L-RHAMNOSE MUTAROTASE"/>
    <property type="match status" value="1"/>
</dbReference>
<dbReference type="Gene3D" id="3.30.70.100">
    <property type="match status" value="1"/>
</dbReference>
<keyword evidence="2" id="KW-1185">Reference proteome</keyword>
<evidence type="ECO:0000313" key="1">
    <source>
        <dbReference type="EMBL" id="RSM44026.1"/>
    </source>
</evidence>
<dbReference type="Proteomes" id="UP000286716">
    <property type="component" value="Unassembled WGS sequence"/>
</dbReference>
<reference evidence="1 2" key="1">
    <citation type="submission" date="2018-05" db="EMBL/GenBank/DDBJ databases">
        <title>Evolution of GPA BGCs.</title>
        <authorList>
            <person name="Waglechner N."/>
            <person name="Wright G.D."/>
        </authorList>
    </citation>
    <scope>NUCLEOTIDE SEQUENCE [LARGE SCALE GENOMIC DNA]</scope>
    <source>
        <strain evidence="1 2">DSM 5908</strain>
    </source>
</reference>
<dbReference type="PANTHER" id="PTHR34389">
    <property type="entry name" value="L-RHAMNOSE MUTAROTASE"/>
    <property type="match status" value="1"/>
</dbReference>
<dbReference type="SUPFAM" id="SSF54909">
    <property type="entry name" value="Dimeric alpha+beta barrel"/>
    <property type="match status" value="1"/>
</dbReference>
<protein>
    <submittedName>
        <fullName evidence="1">L-rhamnose mutarotase</fullName>
    </submittedName>
</protein>
<organism evidence="1 2">
    <name type="scientific">Amycolatopsis balhimycina DSM 5908</name>
    <dbReference type="NCBI Taxonomy" id="1081091"/>
    <lineage>
        <taxon>Bacteria</taxon>
        <taxon>Bacillati</taxon>
        <taxon>Actinomycetota</taxon>
        <taxon>Actinomycetes</taxon>
        <taxon>Pseudonocardiales</taxon>
        <taxon>Pseudonocardiaceae</taxon>
        <taxon>Amycolatopsis</taxon>
    </lineage>
</organism>
<dbReference type="Pfam" id="PF05336">
    <property type="entry name" value="rhaM"/>
    <property type="match status" value="1"/>
</dbReference>
<dbReference type="OrthoDB" id="3826869at2"/>
<dbReference type="AlphaFoldDB" id="A0A428WLR8"/>
<dbReference type="GO" id="GO:0016857">
    <property type="term" value="F:racemase and epimerase activity, acting on carbohydrates and derivatives"/>
    <property type="evidence" value="ECO:0007669"/>
    <property type="project" value="InterPro"/>
</dbReference>
<accession>A0A428WLR8</accession>
<dbReference type="InterPro" id="IPR008000">
    <property type="entry name" value="Rham/fucose_mutarotase"/>
</dbReference>
<dbReference type="InterPro" id="IPR011008">
    <property type="entry name" value="Dimeric_a/b-barrel"/>
</dbReference>
<sequence length="117" mass="13156">MTHPRTPHSVSKRVVALHTKLKPGKEAEYEAVHAVIPPELDAALREAGVHTWRIWRNGLDLFHVLEVDDYAAMRAALRDHSANVPWQARMAELLAVEDDYSGDDTGIGLVWELPVKE</sequence>
<evidence type="ECO:0000313" key="2">
    <source>
        <dbReference type="Proteomes" id="UP000286716"/>
    </source>
</evidence>
<dbReference type="EMBL" id="QHHU01000022">
    <property type="protein sequence ID" value="RSM44026.1"/>
    <property type="molecule type" value="Genomic_DNA"/>
</dbReference>
<gene>
    <name evidence="1" type="ORF">DMA12_17565</name>
</gene>
<comment type="caution">
    <text evidence="1">The sequence shown here is derived from an EMBL/GenBank/DDBJ whole genome shotgun (WGS) entry which is preliminary data.</text>
</comment>